<evidence type="ECO:0008006" key="4">
    <source>
        <dbReference type="Google" id="ProtNLM"/>
    </source>
</evidence>
<organism evidence="2 3">
    <name type="scientific">Asticcacaulis endophyticus</name>
    <dbReference type="NCBI Taxonomy" id="1395890"/>
    <lineage>
        <taxon>Bacteria</taxon>
        <taxon>Pseudomonadati</taxon>
        <taxon>Pseudomonadota</taxon>
        <taxon>Alphaproteobacteria</taxon>
        <taxon>Caulobacterales</taxon>
        <taxon>Caulobacteraceae</taxon>
        <taxon>Asticcacaulis</taxon>
    </lineage>
</organism>
<gene>
    <name evidence="2" type="ORF">GCM10011273_16030</name>
</gene>
<keyword evidence="1" id="KW-0732">Signal</keyword>
<dbReference type="SUPFAM" id="SSF56925">
    <property type="entry name" value="OMPA-like"/>
    <property type="match status" value="1"/>
</dbReference>
<proteinExistence type="predicted"/>
<evidence type="ECO:0000313" key="3">
    <source>
        <dbReference type="Proteomes" id="UP000662572"/>
    </source>
</evidence>
<keyword evidence="3" id="KW-1185">Reference proteome</keyword>
<reference evidence="2" key="2">
    <citation type="submission" date="2020-09" db="EMBL/GenBank/DDBJ databases">
        <authorList>
            <person name="Sun Q."/>
            <person name="Kim S."/>
        </authorList>
    </citation>
    <scope>NUCLEOTIDE SEQUENCE</scope>
    <source>
        <strain evidence="2">KCTC 32296</strain>
    </source>
</reference>
<dbReference type="AlphaFoldDB" id="A0A918Q1A2"/>
<evidence type="ECO:0000313" key="2">
    <source>
        <dbReference type="EMBL" id="GGZ30510.1"/>
    </source>
</evidence>
<dbReference type="RefSeq" id="WP_189485832.1">
    <property type="nucleotide sequence ID" value="NZ_BMZB01000001.1"/>
</dbReference>
<dbReference type="EMBL" id="BMZB01000001">
    <property type="protein sequence ID" value="GGZ30510.1"/>
    <property type="molecule type" value="Genomic_DNA"/>
</dbReference>
<dbReference type="InterPro" id="IPR011250">
    <property type="entry name" value="OMP/PagP_B-barrel"/>
</dbReference>
<protein>
    <recommendedName>
        <fullName evidence="4">Outer membrane protein beta-barrel domain-containing protein</fullName>
    </recommendedName>
</protein>
<dbReference type="Proteomes" id="UP000662572">
    <property type="component" value="Unassembled WGS sequence"/>
</dbReference>
<feature type="chain" id="PRO_5037471562" description="Outer membrane protein beta-barrel domain-containing protein" evidence="1">
    <location>
        <begin position="20"/>
        <end position="283"/>
    </location>
</feature>
<sequence>MKYRSGLSALVLISVSALATTASAQAVDAGRWAVSGSIGTELSTSGDVHGGATTGEIPLSVIASLRDPGAPALPGAITATGNAGQLRIQSRGFDDIYDNAMTFNLEGTYGLGGGREVFGSFDYVKADEGSVQVGTAAVVNGATTVAEVPVYGRFGEYKGMGVSVGLRQWFNEGGTFQPYIAGRVGASKIDAIDASFTIPDLTINQSLQNVPFYDETTILTAGVDVGVSYALSETVSVTAETGVRYYGDLDGNDSAIGGLGLASINEEGKRVTYPVSIKLRAVF</sequence>
<evidence type="ECO:0000256" key="1">
    <source>
        <dbReference type="SAM" id="SignalP"/>
    </source>
</evidence>
<reference evidence="2" key="1">
    <citation type="journal article" date="2014" name="Int. J. Syst. Evol. Microbiol.">
        <title>Complete genome sequence of Corynebacterium casei LMG S-19264T (=DSM 44701T), isolated from a smear-ripened cheese.</title>
        <authorList>
            <consortium name="US DOE Joint Genome Institute (JGI-PGF)"/>
            <person name="Walter F."/>
            <person name="Albersmeier A."/>
            <person name="Kalinowski J."/>
            <person name="Ruckert C."/>
        </authorList>
    </citation>
    <scope>NUCLEOTIDE SEQUENCE</scope>
    <source>
        <strain evidence="2">KCTC 32296</strain>
    </source>
</reference>
<comment type="caution">
    <text evidence="2">The sequence shown here is derived from an EMBL/GenBank/DDBJ whole genome shotgun (WGS) entry which is preliminary data.</text>
</comment>
<name>A0A918Q1A2_9CAUL</name>
<feature type="signal peptide" evidence="1">
    <location>
        <begin position="1"/>
        <end position="19"/>
    </location>
</feature>
<accession>A0A918Q1A2</accession>
<dbReference type="Gene3D" id="2.40.160.20">
    <property type="match status" value="1"/>
</dbReference>